<evidence type="ECO:0000313" key="1">
    <source>
        <dbReference type="EMBL" id="KAK7481372.1"/>
    </source>
</evidence>
<dbReference type="Proteomes" id="UP001519460">
    <property type="component" value="Unassembled WGS sequence"/>
</dbReference>
<keyword evidence="2" id="KW-1185">Reference proteome</keyword>
<sequence>MCGLDLQLIHSIVIRSLSVSILPFYQAFRHFNFTDFALWAEPLSTAPVDPAMQEYGGPPPPGGSVTHLGVWQVFPQYAGGAGSMKCNMYTQGEDTVGSFEERMLELLKTQFPWDQRLNSFSPSARHGAAFLWYPDERTMRTATAIKFVYV</sequence>
<name>A0ABD0K1V9_9CAEN</name>
<dbReference type="EMBL" id="JACVVK020000263">
    <property type="protein sequence ID" value="KAK7481372.1"/>
    <property type="molecule type" value="Genomic_DNA"/>
</dbReference>
<organism evidence="1 2">
    <name type="scientific">Batillaria attramentaria</name>
    <dbReference type="NCBI Taxonomy" id="370345"/>
    <lineage>
        <taxon>Eukaryota</taxon>
        <taxon>Metazoa</taxon>
        <taxon>Spiralia</taxon>
        <taxon>Lophotrochozoa</taxon>
        <taxon>Mollusca</taxon>
        <taxon>Gastropoda</taxon>
        <taxon>Caenogastropoda</taxon>
        <taxon>Sorbeoconcha</taxon>
        <taxon>Cerithioidea</taxon>
        <taxon>Batillariidae</taxon>
        <taxon>Batillaria</taxon>
    </lineage>
</organism>
<comment type="caution">
    <text evidence="1">The sequence shown here is derived from an EMBL/GenBank/DDBJ whole genome shotgun (WGS) entry which is preliminary data.</text>
</comment>
<gene>
    <name evidence="1" type="ORF">BaRGS_00027328</name>
</gene>
<proteinExistence type="predicted"/>
<accession>A0ABD0K1V9</accession>
<evidence type="ECO:0000313" key="2">
    <source>
        <dbReference type="Proteomes" id="UP001519460"/>
    </source>
</evidence>
<reference evidence="1 2" key="1">
    <citation type="journal article" date="2023" name="Sci. Data">
        <title>Genome assembly of the Korean intertidal mud-creeper Batillaria attramentaria.</title>
        <authorList>
            <person name="Patra A.K."/>
            <person name="Ho P.T."/>
            <person name="Jun S."/>
            <person name="Lee S.J."/>
            <person name="Kim Y."/>
            <person name="Won Y.J."/>
        </authorList>
    </citation>
    <scope>NUCLEOTIDE SEQUENCE [LARGE SCALE GENOMIC DNA]</scope>
    <source>
        <strain evidence="1">Wonlab-2016</strain>
    </source>
</reference>
<protein>
    <submittedName>
        <fullName evidence="1">Uncharacterized protein</fullName>
    </submittedName>
</protein>
<dbReference type="AlphaFoldDB" id="A0ABD0K1V9"/>